<gene>
    <name evidence="1" type="ORF">IT882_09900</name>
</gene>
<evidence type="ECO:0000313" key="2">
    <source>
        <dbReference type="Proteomes" id="UP000594480"/>
    </source>
</evidence>
<evidence type="ECO:0000313" key="1">
    <source>
        <dbReference type="EMBL" id="QPE03634.1"/>
    </source>
</evidence>
<name>A0A7S8MUW4_9MICO</name>
<sequence>MLSVSWAALPEDIGGLQMRWKSFVAMAAVPVLGIGIAGCAAPSTEAETGTTSAAELVDVGDYLLYEEDPENMDDWYTASAAKDGFVETDSGSYYSWWVPSPEEDGASMFTDTVWNSGSDTYKQELQQAGYTEADVFEARHLAYQMIQIAFDSEMVDKSLSDSERAEWVTAVSANIPLSDEVQSLMSQNNTQVVLLGFKDGVGQLPTLIQDGVPRSVTTTGFLATPSGFTLKDSGNGPFMDAAFNVDIAYRVSDESMRAYLETQGASNIPQDILGDGVGTNLLHVRGTYNVAVQKQPDGSLQIVGLQDTYEISTDF</sequence>
<proteinExistence type="predicted"/>
<accession>A0A7S8MUW4</accession>
<dbReference type="Proteomes" id="UP000594480">
    <property type="component" value="Chromosome"/>
</dbReference>
<dbReference type="AlphaFoldDB" id="A0A7S8MUW4"/>
<dbReference type="KEGG" id="msf:IT882_09900"/>
<protein>
    <submittedName>
        <fullName evidence="1">Uncharacterized protein</fullName>
    </submittedName>
</protein>
<keyword evidence="2" id="KW-1185">Reference proteome</keyword>
<dbReference type="EMBL" id="CP064760">
    <property type="protein sequence ID" value="QPE03634.1"/>
    <property type="molecule type" value="Genomic_DNA"/>
</dbReference>
<reference evidence="1 2" key="1">
    <citation type="submission" date="2020-11" db="EMBL/GenBank/DDBJ databases">
        <title>Amino acid is mineralized and recycled by bacteria in oceanic microbiome.</title>
        <authorList>
            <person name="Zheng L.Y."/>
        </authorList>
    </citation>
    <scope>NUCLEOTIDE SEQUENCE [LARGE SCALE GENOMIC DNA]</scope>
    <source>
        <strain evidence="1 2">A32-1</strain>
    </source>
</reference>
<organism evidence="1 2">
    <name type="scientific">Microbacterium schleiferi</name>
    <dbReference type="NCBI Taxonomy" id="69362"/>
    <lineage>
        <taxon>Bacteria</taxon>
        <taxon>Bacillati</taxon>
        <taxon>Actinomycetota</taxon>
        <taxon>Actinomycetes</taxon>
        <taxon>Micrococcales</taxon>
        <taxon>Microbacteriaceae</taxon>
        <taxon>Microbacterium</taxon>
    </lineage>
</organism>
<dbReference type="RefSeq" id="WP_195691736.1">
    <property type="nucleotide sequence ID" value="NZ_CP064760.1"/>
</dbReference>